<accession>A0ABW1YLF5</accession>
<keyword evidence="2" id="KW-1185">Reference proteome</keyword>
<gene>
    <name evidence="1" type="ORF">ACFQBM_08080</name>
</gene>
<name>A0ABW1YLF5_9GAMM</name>
<sequence>MTTDNRIQDLVIVGGGTAGWMAAASLQQHFAGTPLKITLVESPQIGTVGVGEATTPTIRRFYQQLGLDDLQVMRAVGGTCKLGIQFNHWRQPGHSFFHPFSVFGQDLDGVAFHHYWLRAREIGLDVPITDFSLGASLALDGRFSPPSPRPPSTLSVYDWALHLDAGRFAELLRDIAVERGVTHLRDTIVDVRQGENGFIRSLQLASGAEICGDLFIDCSGFNGLLIEKTLNTGFEDWGHWLLCDSAWVAQTERGGEPAPYTKVDAHCAGWRWRIPLQHRDGNGHVFSSRYRDKDQARKEFVDSLESAPTAEPRLLRFLPGRRKQAWNRNVIALGLAAGFLEPLESTSIAMIETGIARIKQLFPDRSFAPEIIDEFNEDTRLEYERVRDFLILHYALNRRQDSDFWRDCRQMWLNGDLPQTLQKKMALFKLRGHLIRYRWEMFQPASWLAIYAGFGLLPQSCDPAAERLSGKKLVESLRAMRAGVQQAVQQAPAHGEFLARYCGTATETEKV</sequence>
<keyword evidence="1" id="KW-0560">Oxidoreductase</keyword>
<dbReference type="PANTHER" id="PTHR43747">
    <property type="entry name" value="FAD-BINDING PROTEIN"/>
    <property type="match status" value="1"/>
</dbReference>
<dbReference type="GO" id="GO:0016491">
    <property type="term" value="F:oxidoreductase activity"/>
    <property type="evidence" value="ECO:0007669"/>
    <property type="project" value="UniProtKB-KW"/>
</dbReference>
<dbReference type="Pfam" id="PF04820">
    <property type="entry name" value="Trp_halogenase"/>
    <property type="match status" value="1"/>
</dbReference>
<dbReference type="InterPro" id="IPR050816">
    <property type="entry name" value="Flavin-dep_Halogenase_NPB"/>
</dbReference>
<protein>
    <submittedName>
        <fullName evidence="1">Tryptophan halogenase family protein</fullName>
        <ecNumber evidence="1">1.14.19.-</ecNumber>
    </submittedName>
</protein>
<proteinExistence type="predicted"/>
<dbReference type="InterPro" id="IPR033856">
    <property type="entry name" value="Trp_halogen"/>
</dbReference>
<dbReference type="RefSeq" id="WP_193189290.1">
    <property type="nucleotide sequence ID" value="NZ_JACZFR010000006.1"/>
</dbReference>
<reference evidence="2" key="1">
    <citation type="journal article" date="2019" name="Int. J. Syst. Evol. Microbiol.">
        <title>The Global Catalogue of Microorganisms (GCM) 10K type strain sequencing project: providing services to taxonomists for standard genome sequencing and annotation.</title>
        <authorList>
            <consortium name="The Broad Institute Genomics Platform"/>
            <consortium name="The Broad Institute Genome Sequencing Center for Infectious Disease"/>
            <person name="Wu L."/>
            <person name="Ma J."/>
        </authorList>
    </citation>
    <scope>NUCLEOTIDE SEQUENCE [LARGE SCALE GENOMIC DNA]</scope>
    <source>
        <strain evidence="2">CGMCC 1.13718</strain>
    </source>
</reference>
<evidence type="ECO:0000313" key="1">
    <source>
        <dbReference type="EMBL" id="MFC6633233.1"/>
    </source>
</evidence>
<dbReference type="PIRSF" id="PIRSF011396">
    <property type="entry name" value="Trp_halogenase"/>
    <property type="match status" value="1"/>
</dbReference>
<dbReference type="InterPro" id="IPR006905">
    <property type="entry name" value="Flavin_halogenase"/>
</dbReference>
<organism evidence="1 2">
    <name type="scientific">Microbulbifer taiwanensis</name>
    <dbReference type="NCBI Taxonomy" id="986746"/>
    <lineage>
        <taxon>Bacteria</taxon>
        <taxon>Pseudomonadati</taxon>
        <taxon>Pseudomonadota</taxon>
        <taxon>Gammaproteobacteria</taxon>
        <taxon>Cellvibrionales</taxon>
        <taxon>Microbulbiferaceae</taxon>
        <taxon>Microbulbifer</taxon>
    </lineage>
</organism>
<evidence type="ECO:0000313" key="2">
    <source>
        <dbReference type="Proteomes" id="UP001596425"/>
    </source>
</evidence>
<dbReference type="Gene3D" id="3.50.50.60">
    <property type="entry name" value="FAD/NAD(P)-binding domain"/>
    <property type="match status" value="1"/>
</dbReference>
<dbReference type="EMBL" id="JBHSVR010000001">
    <property type="protein sequence ID" value="MFC6633233.1"/>
    <property type="molecule type" value="Genomic_DNA"/>
</dbReference>
<dbReference type="PANTHER" id="PTHR43747:SF4">
    <property type="entry name" value="FLAVIN-DEPENDENT TRYPTOPHAN HALOGENASE"/>
    <property type="match status" value="1"/>
</dbReference>
<comment type="caution">
    <text evidence="1">The sequence shown here is derived from an EMBL/GenBank/DDBJ whole genome shotgun (WGS) entry which is preliminary data.</text>
</comment>
<dbReference type="InterPro" id="IPR036188">
    <property type="entry name" value="FAD/NAD-bd_sf"/>
</dbReference>
<dbReference type="Proteomes" id="UP001596425">
    <property type="component" value="Unassembled WGS sequence"/>
</dbReference>
<dbReference type="SUPFAM" id="SSF51905">
    <property type="entry name" value="FAD/NAD(P)-binding domain"/>
    <property type="match status" value="1"/>
</dbReference>
<dbReference type="EC" id="1.14.19.-" evidence="1"/>